<evidence type="ECO:0000313" key="2">
    <source>
        <dbReference type="EMBL" id="SUO97707.1"/>
    </source>
</evidence>
<organism evidence="2 3">
    <name type="scientific">Suttonella indologenes</name>
    <dbReference type="NCBI Taxonomy" id="13276"/>
    <lineage>
        <taxon>Bacteria</taxon>
        <taxon>Pseudomonadati</taxon>
        <taxon>Pseudomonadota</taxon>
        <taxon>Gammaproteobacteria</taxon>
        <taxon>Cardiobacteriales</taxon>
        <taxon>Cardiobacteriaceae</taxon>
        <taxon>Suttonella</taxon>
    </lineage>
</organism>
<gene>
    <name evidence="2" type="ORF">NCTC10717_01581</name>
</gene>
<proteinExistence type="predicted"/>
<name>A0A380N1S2_9GAMM</name>
<accession>A0A380N1S2</accession>
<dbReference type="AlphaFoldDB" id="A0A380N1S2"/>
<dbReference type="Proteomes" id="UP000254575">
    <property type="component" value="Unassembled WGS sequence"/>
</dbReference>
<sequence>MFTNNLWRDFINDCDINIIESEGNVSIDELINLYFSCKAPFSESGKKKNEFPDAIALLAFKKWAVDNNQMILAVSDDKDWKKFAENEDWIDVVDDLGTAIETLRSICDNSLQDLVIDIQNNLFKEPYSLFLENIKEEIEAKLYISEIYAESPFQYEIDDEMIQVNEIIEISNIRLIDSDSDSESITIMIDCKVDYYAEASFCFFVKDSIDKDDVNLGSSHKSIEDSFSTEIVITLTGNIINGLESMDINEIEITHTDVTIDMGYVHPFEDYDEGNY</sequence>
<protein>
    <recommendedName>
        <fullName evidence="1">DUF4935 domain-containing protein</fullName>
    </recommendedName>
</protein>
<evidence type="ECO:0000313" key="3">
    <source>
        <dbReference type="Proteomes" id="UP000254575"/>
    </source>
</evidence>
<dbReference type="InterPro" id="IPR032557">
    <property type="entry name" value="DUF4935"/>
</dbReference>
<reference evidence="2 3" key="1">
    <citation type="submission" date="2018-06" db="EMBL/GenBank/DDBJ databases">
        <authorList>
            <consortium name="Pathogen Informatics"/>
            <person name="Doyle S."/>
        </authorList>
    </citation>
    <scope>NUCLEOTIDE SEQUENCE [LARGE SCALE GENOMIC DNA]</scope>
    <source>
        <strain evidence="2 3">NCTC10717</strain>
    </source>
</reference>
<evidence type="ECO:0000259" key="1">
    <source>
        <dbReference type="Pfam" id="PF16289"/>
    </source>
</evidence>
<feature type="domain" description="DUF4935" evidence="1">
    <location>
        <begin position="5"/>
        <end position="80"/>
    </location>
</feature>
<keyword evidence="3" id="KW-1185">Reference proteome</keyword>
<dbReference type="Pfam" id="PF16289">
    <property type="entry name" value="PIN_12"/>
    <property type="match status" value="1"/>
</dbReference>
<dbReference type="EMBL" id="UHIA01000004">
    <property type="protein sequence ID" value="SUO97707.1"/>
    <property type="molecule type" value="Genomic_DNA"/>
</dbReference>